<reference evidence="7" key="1">
    <citation type="journal article" date="2019" name="Int. J. Syst. Evol. Microbiol.">
        <title>The Global Catalogue of Microorganisms (GCM) 10K type strain sequencing project: providing services to taxonomists for standard genome sequencing and annotation.</title>
        <authorList>
            <consortium name="The Broad Institute Genomics Platform"/>
            <consortium name="The Broad Institute Genome Sequencing Center for Infectious Disease"/>
            <person name="Wu L."/>
            <person name="Ma J."/>
        </authorList>
    </citation>
    <scope>NUCLEOTIDE SEQUENCE [LARGE SCALE GENOMIC DNA]</scope>
    <source>
        <strain evidence="7">JCM 10411</strain>
    </source>
</reference>
<dbReference type="InterPro" id="IPR036052">
    <property type="entry name" value="TrpB-like_PALP_sf"/>
</dbReference>
<dbReference type="EMBL" id="JBHSOA010000034">
    <property type="protein sequence ID" value="MFC5853352.1"/>
    <property type="molecule type" value="Genomic_DNA"/>
</dbReference>
<protein>
    <submittedName>
        <fullName evidence="6">2,3-diaminopropionate biosynthesis protein SbnA</fullName>
    </submittedName>
</protein>
<comment type="subunit">
    <text evidence="2">Homodimer.</text>
</comment>
<organism evidence="6 7">
    <name type="scientific">Streptomyces chlorus</name>
    <dbReference type="NCBI Taxonomy" id="887452"/>
    <lineage>
        <taxon>Bacteria</taxon>
        <taxon>Bacillati</taxon>
        <taxon>Actinomycetota</taxon>
        <taxon>Actinomycetes</taxon>
        <taxon>Kitasatosporales</taxon>
        <taxon>Streptomycetaceae</taxon>
        <taxon>Streptomyces</taxon>
    </lineage>
</organism>
<dbReference type="NCBIfam" id="TIGR03945">
    <property type="entry name" value="PLP_SbnA_fam"/>
    <property type="match status" value="1"/>
</dbReference>
<dbReference type="Proteomes" id="UP001596180">
    <property type="component" value="Unassembled WGS sequence"/>
</dbReference>
<dbReference type="CDD" id="cd01561">
    <property type="entry name" value="CBS_like"/>
    <property type="match status" value="1"/>
</dbReference>
<dbReference type="InterPro" id="IPR001926">
    <property type="entry name" value="TrpB-like_PALP"/>
</dbReference>
<evidence type="ECO:0000259" key="5">
    <source>
        <dbReference type="Pfam" id="PF00291"/>
    </source>
</evidence>
<dbReference type="RefSeq" id="WP_381363704.1">
    <property type="nucleotide sequence ID" value="NZ_JBHSOA010000034.1"/>
</dbReference>
<evidence type="ECO:0000313" key="6">
    <source>
        <dbReference type="EMBL" id="MFC5853352.1"/>
    </source>
</evidence>
<evidence type="ECO:0000256" key="2">
    <source>
        <dbReference type="ARBA" id="ARBA00011738"/>
    </source>
</evidence>
<dbReference type="SUPFAM" id="SSF53686">
    <property type="entry name" value="Tryptophan synthase beta subunit-like PLP-dependent enzymes"/>
    <property type="match status" value="1"/>
</dbReference>
<evidence type="ECO:0000256" key="3">
    <source>
        <dbReference type="ARBA" id="ARBA00022679"/>
    </source>
</evidence>
<gene>
    <name evidence="6" type="primary">sbnA</name>
    <name evidence="6" type="ORF">ACFPZI_16435</name>
</gene>
<dbReference type="PANTHER" id="PTHR10314">
    <property type="entry name" value="CYSTATHIONINE BETA-SYNTHASE"/>
    <property type="match status" value="1"/>
</dbReference>
<evidence type="ECO:0000256" key="1">
    <source>
        <dbReference type="ARBA" id="ARBA00001933"/>
    </source>
</evidence>
<evidence type="ECO:0000313" key="7">
    <source>
        <dbReference type="Proteomes" id="UP001596180"/>
    </source>
</evidence>
<proteinExistence type="predicted"/>
<sequence>MPIITSPHELVDSDLYVDLEPLLGRSLYIKCEGLNFGGSIKMKAAASMVASAERDGLIREDSVLIESSSGNLGVALSIIAAAKGIPFTCVTDRRCNDLTASVMRALGTRLVVVDEPDPEGGFLKARLDLVRHRCAEDDRHVWLNQYSNEANWLVHYEETAKGILKHFPDLDILFVGVGTSGTAMGCVRYFRDLGSTARVVAIDSVGSVSFGTPAATRLIPGLGAGVVPPMLDPDAFDDVVHVPEEAAIRMCRALSAQGLLFGGSTGTVVDGARTWLDRNDPQRALRAVCISPDMGDRYLDTVYNDAWVLQHFGPQALLPLART</sequence>
<dbReference type="Gene3D" id="3.40.50.1100">
    <property type="match status" value="2"/>
</dbReference>
<comment type="caution">
    <text evidence="6">The sequence shown here is derived from an EMBL/GenBank/DDBJ whole genome shotgun (WGS) entry which is preliminary data.</text>
</comment>
<accession>A0ABW1DYY0</accession>
<evidence type="ECO:0000256" key="4">
    <source>
        <dbReference type="ARBA" id="ARBA00022898"/>
    </source>
</evidence>
<comment type="cofactor">
    <cofactor evidence="1">
        <name>pyridoxal 5'-phosphate</name>
        <dbReference type="ChEBI" id="CHEBI:597326"/>
    </cofactor>
</comment>
<keyword evidence="4" id="KW-0663">Pyridoxal phosphate</keyword>
<dbReference type="InterPro" id="IPR050214">
    <property type="entry name" value="Cys_Synth/Cystath_Beta-Synth"/>
</dbReference>
<keyword evidence="7" id="KW-1185">Reference proteome</keyword>
<feature type="domain" description="Tryptophan synthase beta chain-like PALP" evidence="5">
    <location>
        <begin position="19"/>
        <end position="292"/>
    </location>
</feature>
<keyword evidence="3" id="KW-0808">Transferase</keyword>
<dbReference type="InterPro" id="IPR023927">
    <property type="entry name" value="SbnA"/>
</dbReference>
<dbReference type="Pfam" id="PF00291">
    <property type="entry name" value="PALP"/>
    <property type="match status" value="1"/>
</dbReference>
<name>A0ABW1DYY0_9ACTN</name>